<feature type="transmembrane region" description="Helical" evidence="1">
    <location>
        <begin position="140"/>
        <end position="159"/>
    </location>
</feature>
<keyword evidence="1" id="KW-1133">Transmembrane helix</keyword>
<dbReference type="Gene3D" id="3.30.565.10">
    <property type="entry name" value="Histidine kinase-like ATPase, C-terminal domain"/>
    <property type="match status" value="1"/>
</dbReference>
<evidence type="ECO:0000256" key="1">
    <source>
        <dbReference type="SAM" id="Phobius"/>
    </source>
</evidence>
<dbReference type="Proteomes" id="UP000309848">
    <property type="component" value="Unassembled WGS sequence"/>
</dbReference>
<dbReference type="EMBL" id="SRXU01000001">
    <property type="protein sequence ID" value="TGX46053.1"/>
    <property type="molecule type" value="Genomic_DNA"/>
</dbReference>
<dbReference type="InterPro" id="IPR050640">
    <property type="entry name" value="Bact_2-comp_sensor_kinase"/>
</dbReference>
<evidence type="ECO:0000313" key="4">
    <source>
        <dbReference type="Proteomes" id="UP000309848"/>
    </source>
</evidence>
<dbReference type="RefSeq" id="WP_166745572.1">
    <property type="nucleotide sequence ID" value="NZ_JAASQM010000001.1"/>
</dbReference>
<keyword evidence="3" id="KW-0418">Kinase</keyword>
<dbReference type="PANTHER" id="PTHR34220">
    <property type="entry name" value="SENSOR HISTIDINE KINASE YPDA"/>
    <property type="match status" value="1"/>
</dbReference>
<evidence type="ECO:0000259" key="2">
    <source>
        <dbReference type="PROSITE" id="PS50109"/>
    </source>
</evidence>
<keyword evidence="4" id="KW-1185">Reference proteome</keyword>
<feature type="domain" description="Histidine kinase" evidence="2">
    <location>
        <begin position="284"/>
        <end position="380"/>
    </location>
</feature>
<protein>
    <submittedName>
        <fullName evidence="3">Sensor histidine kinase</fullName>
    </submittedName>
</protein>
<feature type="transmembrane region" description="Helical" evidence="1">
    <location>
        <begin position="36"/>
        <end position="55"/>
    </location>
</feature>
<dbReference type="SUPFAM" id="SSF55874">
    <property type="entry name" value="ATPase domain of HSP90 chaperone/DNA topoisomerase II/histidine kinase"/>
    <property type="match status" value="1"/>
</dbReference>
<sequence length="390" mass="43171">MRMNGTSTKLVPAAGLGAWTGLLPESAENHGWRMRLMPALLIFALWTVVGLFQAVPDMLDGFRWTETIGKFIDAWAWALLTPAILLIDRKLTSRLQNVVRIAVAHLGLSIPFSLAHTYLTGLILYPMPDIWWSPLRSTEFAIYFYLGGWGTYAAIVGVLQTFKYYNRFMGSQVELARVEKNLVESHLNALRLQLEPHFLFNTLNAISSELAANPVLAREMIEDLAALLRQSLDCQGSREITLAQELALLDHYLAIQKLRFGERIDICVEVDPATHSAMVPSMFLQPLVENAIRHGLEGRMSGGKVVVSAAQVGAALHIAVIDDGVGLPRQWTIETCAGLGIGVTRERLQTLYPEPGDHDFRVARREGGGTEVAIRIPLHRMGAEARGVES</sequence>
<reference evidence="3 4" key="1">
    <citation type="submission" date="2019-04" db="EMBL/GenBank/DDBJ databases">
        <title>Sphingomonas psychrotolerans sp. nov., isolated from soil in the Tianshan Mountains, Xinjiang, China.</title>
        <authorList>
            <person name="Luo Y."/>
            <person name="Sheng H."/>
        </authorList>
    </citation>
    <scope>NUCLEOTIDE SEQUENCE [LARGE SCALE GENOMIC DNA]</scope>
    <source>
        <strain evidence="3 4">KIS18-15</strain>
    </source>
</reference>
<dbReference type="InterPro" id="IPR036890">
    <property type="entry name" value="HATPase_C_sf"/>
</dbReference>
<accession>A0A4S1WSM0</accession>
<dbReference type="Pfam" id="PF02518">
    <property type="entry name" value="HATPase_c"/>
    <property type="match status" value="1"/>
</dbReference>
<comment type="caution">
    <text evidence="3">The sequence shown here is derived from an EMBL/GenBank/DDBJ whole genome shotgun (WGS) entry which is preliminary data.</text>
</comment>
<gene>
    <name evidence="3" type="ORF">E5A74_02455</name>
</gene>
<organism evidence="3 4">
    <name type="scientific">Sphingomonas naasensis</name>
    <dbReference type="NCBI Taxonomy" id="1344951"/>
    <lineage>
        <taxon>Bacteria</taxon>
        <taxon>Pseudomonadati</taxon>
        <taxon>Pseudomonadota</taxon>
        <taxon>Alphaproteobacteria</taxon>
        <taxon>Sphingomonadales</taxon>
        <taxon>Sphingomonadaceae</taxon>
        <taxon>Sphingomonas</taxon>
    </lineage>
</organism>
<dbReference type="AlphaFoldDB" id="A0A4S1WSM0"/>
<proteinExistence type="predicted"/>
<dbReference type="GO" id="GO:0016020">
    <property type="term" value="C:membrane"/>
    <property type="evidence" value="ECO:0007669"/>
    <property type="project" value="InterPro"/>
</dbReference>
<dbReference type="Pfam" id="PF06580">
    <property type="entry name" value="His_kinase"/>
    <property type="match status" value="1"/>
</dbReference>
<dbReference type="InterPro" id="IPR003594">
    <property type="entry name" value="HATPase_dom"/>
</dbReference>
<dbReference type="InterPro" id="IPR010559">
    <property type="entry name" value="Sig_transdc_His_kin_internal"/>
</dbReference>
<keyword evidence="3" id="KW-0808">Transferase</keyword>
<keyword evidence="1" id="KW-0812">Transmembrane</keyword>
<keyword evidence="1" id="KW-0472">Membrane</keyword>
<dbReference type="PANTHER" id="PTHR34220:SF7">
    <property type="entry name" value="SENSOR HISTIDINE KINASE YPDA"/>
    <property type="match status" value="1"/>
</dbReference>
<name>A0A4S1WSM0_9SPHN</name>
<dbReference type="PROSITE" id="PS50109">
    <property type="entry name" value="HIS_KIN"/>
    <property type="match status" value="1"/>
</dbReference>
<dbReference type="InterPro" id="IPR005467">
    <property type="entry name" value="His_kinase_dom"/>
</dbReference>
<feature type="transmembrane region" description="Helical" evidence="1">
    <location>
        <begin position="99"/>
        <end position="120"/>
    </location>
</feature>
<dbReference type="GO" id="GO:0000155">
    <property type="term" value="F:phosphorelay sensor kinase activity"/>
    <property type="evidence" value="ECO:0007669"/>
    <property type="project" value="InterPro"/>
</dbReference>
<evidence type="ECO:0000313" key="3">
    <source>
        <dbReference type="EMBL" id="TGX46053.1"/>
    </source>
</evidence>
<feature type="transmembrane region" description="Helical" evidence="1">
    <location>
        <begin position="67"/>
        <end position="87"/>
    </location>
</feature>